<reference evidence="3" key="1">
    <citation type="journal article" date="2019" name="PLoS Negl. Trop. Dis.">
        <title>Revisiting the worldwide diversity of Leptospira species in the environment.</title>
        <authorList>
            <person name="Vincent A.T."/>
            <person name="Schiettekatte O."/>
            <person name="Bourhy P."/>
            <person name="Veyrier F.J."/>
            <person name="Picardeau M."/>
        </authorList>
    </citation>
    <scope>NUCLEOTIDE SEQUENCE [LARGE SCALE GENOMIC DNA]</scope>
    <source>
        <strain evidence="3">201601298</strain>
    </source>
</reference>
<dbReference type="CDD" id="cd08267">
    <property type="entry name" value="MDR1"/>
    <property type="match status" value="1"/>
</dbReference>
<dbReference type="Pfam" id="PF08240">
    <property type="entry name" value="ADH_N"/>
    <property type="match status" value="1"/>
</dbReference>
<name>A0ABY2NY69_9LEPT</name>
<dbReference type="InterPro" id="IPR011032">
    <property type="entry name" value="GroES-like_sf"/>
</dbReference>
<comment type="caution">
    <text evidence="2">The sequence shown here is derived from an EMBL/GenBank/DDBJ whole genome shotgun (WGS) entry which is preliminary data.</text>
</comment>
<gene>
    <name evidence="2" type="ORF">EHR01_11125</name>
</gene>
<evidence type="ECO:0000313" key="3">
    <source>
        <dbReference type="Proteomes" id="UP000297940"/>
    </source>
</evidence>
<organism evidence="2 3">
    <name type="scientific">Leptospira mtsangambouensis</name>
    <dbReference type="NCBI Taxonomy" id="2484912"/>
    <lineage>
        <taxon>Bacteria</taxon>
        <taxon>Pseudomonadati</taxon>
        <taxon>Spirochaetota</taxon>
        <taxon>Spirochaetia</taxon>
        <taxon>Leptospirales</taxon>
        <taxon>Leptospiraceae</taxon>
        <taxon>Leptospira</taxon>
    </lineage>
</organism>
<dbReference type="EMBL" id="RQHK01000015">
    <property type="protein sequence ID" value="TGM74061.1"/>
    <property type="molecule type" value="Genomic_DNA"/>
</dbReference>
<dbReference type="InterPro" id="IPR036291">
    <property type="entry name" value="NAD(P)-bd_dom_sf"/>
</dbReference>
<dbReference type="SUPFAM" id="SSF51735">
    <property type="entry name" value="NAD(P)-binding Rossmann-fold domains"/>
    <property type="match status" value="1"/>
</dbReference>
<dbReference type="InterPro" id="IPR013154">
    <property type="entry name" value="ADH-like_N"/>
</dbReference>
<dbReference type="SMART" id="SM00829">
    <property type="entry name" value="PKS_ER"/>
    <property type="match status" value="1"/>
</dbReference>
<dbReference type="Pfam" id="PF13602">
    <property type="entry name" value="ADH_zinc_N_2"/>
    <property type="match status" value="1"/>
</dbReference>
<dbReference type="RefSeq" id="WP_135694858.1">
    <property type="nucleotide sequence ID" value="NZ_RQHK01000015.1"/>
</dbReference>
<dbReference type="SUPFAM" id="SSF50129">
    <property type="entry name" value="GroES-like"/>
    <property type="match status" value="1"/>
</dbReference>
<dbReference type="PANTHER" id="PTHR44013:SF1">
    <property type="entry name" value="ZINC-TYPE ALCOHOL DEHYDROGENASE-LIKE PROTEIN C16A3.02C"/>
    <property type="match status" value="1"/>
</dbReference>
<dbReference type="PANTHER" id="PTHR44013">
    <property type="entry name" value="ZINC-TYPE ALCOHOL DEHYDROGENASE-LIKE PROTEIN C16A3.02C"/>
    <property type="match status" value="1"/>
</dbReference>
<dbReference type="InterPro" id="IPR052733">
    <property type="entry name" value="Chloroplast_QOR"/>
</dbReference>
<dbReference type="Gene3D" id="3.40.50.720">
    <property type="entry name" value="NAD(P)-binding Rossmann-like Domain"/>
    <property type="match status" value="1"/>
</dbReference>
<dbReference type="Proteomes" id="UP000297940">
    <property type="component" value="Unassembled WGS sequence"/>
</dbReference>
<evidence type="ECO:0000313" key="2">
    <source>
        <dbReference type="EMBL" id="TGM74061.1"/>
    </source>
</evidence>
<evidence type="ECO:0000259" key="1">
    <source>
        <dbReference type="SMART" id="SM00829"/>
    </source>
</evidence>
<keyword evidence="3" id="KW-1185">Reference proteome</keyword>
<protein>
    <submittedName>
        <fullName evidence="2">NAD(P)-dependent alcohol dehydrogenase</fullName>
    </submittedName>
</protein>
<feature type="domain" description="Enoyl reductase (ER)" evidence="1">
    <location>
        <begin position="10"/>
        <end position="315"/>
    </location>
</feature>
<dbReference type="InterPro" id="IPR020843">
    <property type="entry name" value="ER"/>
</dbReference>
<proteinExistence type="predicted"/>
<sequence length="320" mass="35279">MKVIAYRNYGPPEVLKLEEREIPTPKKNEIRIKIYNTAVNSGDWRIRKADPKLAKLYFGIFKPKQPILGISIAGVVDSLGKDVTKFKIGDKVFGSTGMRLGAYAEYTCIPESSVILRLPEEISFSEGACLSFGGLTALDFIQKCNLQKNQTFIVYGASSSVGTAAIQLAKHFGAIVTAVCSQKNFDLVKSLGADFVMDYETFLSESHNKKYDVVFECVGKSSITSNLLHRSEGGVLVLVGASFKEMFQAAWISLTKGINIKFGPIAETLENLNILTELTRKGIYKVVIDKFFPLEAMAEAHRYVEAGHKKGNVAINIDND</sequence>
<dbReference type="Gene3D" id="3.90.180.10">
    <property type="entry name" value="Medium-chain alcohol dehydrogenases, catalytic domain"/>
    <property type="match status" value="1"/>
</dbReference>
<accession>A0ABY2NY69</accession>